<evidence type="ECO:0000313" key="2">
    <source>
        <dbReference type="Proteomes" id="UP000192596"/>
    </source>
</evidence>
<keyword evidence="2" id="KW-1185">Reference proteome</keyword>
<proteinExistence type="predicted"/>
<comment type="caution">
    <text evidence="1">The sequence shown here is derived from an EMBL/GenBank/DDBJ whole genome shotgun (WGS) entry which is preliminary data.</text>
</comment>
<dbReference type="EMBL" id="NAJO01000036">
    <property type="protein sequence ID" value="OQO00156.1"/>
    <property type="molecule type" value="Genomic_DNA"/>
</dbReference>
<dbReference type="AlphaFoldDB" id="A0A1V8SLW8"/>
<organism evidence="1 2">
    <name type="scientific">Cryoendolithus antarcticus</name>
    <dbReference type="NCBI Taxonomy" id="1507870"/>
    <lineage>
        <taxon>Eukaryota</taxon>
        <taxon>Fungi</taxon>
        <taxon>Dikarya</taxon>
        <taxon>Ascomycota</taxon>
        <taxon>Pezizomycotina</taxon>
        <taxon>Dothideomycetes</taxon>
        <taxon>Dothideomycetidae</taxon>
        <taxon>Cladosporiales</taxon>
        <taxon>Cladosporiaceae</taxon>
        <taxon>Cryoendolithus</taxon>
    </lineage>
</organism>
<dbReference type="InParanoid" id="A0A1V8SLW8"/>
<name>A0A1V8SLW8_9PEZI</name>
<evidence type="ECO:0000313" key="1">
    <source>
        <dbReference type="EMBL" id="OQO00156.1"/>
    </source>
</evidence>
<sequence>MPDEGLGIFALLPIELRATIWQLAITSYRQNFTRLRYDGDYALDAQQMPLALIYNISATIRAEVHDSVYTDRSCMIIVHPGGAWADFPSVPYGKPSSLLDSSKARVPVCRSLNVGIELPTPRQIGPIASVRGNVRRIVDLLNRIARQQRIPLIHIYLHTPPSRRDRVYRLSDFEIAVGPFHALRLPVNPAPQPLLISRNFCWYQTDDGREDSCNRIEIAVSQFQDLATAVTTKGQLTIDIKLNLSLVAHGLCTSIPADFIIGKVRETAVQLKALYAKTYNDQPDWLLTLVWEIARDVGDGDGLLQRMADAAVGNHLGEATAYHVVQWSNGHLARVNPYWDE</sequence>
<dbReference type="Proteomes" id="UP000192596">
    <property type="component" value="Unassembled WGS sequence"/>
</dbReference>
<reference evidence="2" key="1">
    <citation type="submission" date="2017-03" db="EMBL/GenBank/DDBJ databases">
        <title>Genomes of endolithic fungi from Antarctica.</title>
        <authorList>
            <person name="Coleine C."/>
            <person name="Masonjones S."/>
            <person name="Stajich J.E."/>
        </authorList>
    </citation>
    <scope>NUCLEOTIDE SEQUENCE [LARGE SCALE GENOMIC DNA]</scope>
    <source>
        <strain evidence="2">CCFEE 5527</strain>
    </source>
</reference>
<gene>
    <name evidence="1" type="ORF">B0A48_13943</name>
</gene>
<accession>A0A1V8SLW8</accession>
<protein>
    <submittedName>
        <fullName evidence="1">Uncharacterized protein</fullName>
    </submittedName>
</protein>